<reference evidence="1 2" key="2">
    <citation type="submission" date="2018-11" db="EMBL/GenBank/DDBJ databases">
        <authorList>
            <consortium name="Pathogen Informatics"/>
        </authorList>
    </citation>
    <scope>NUCLEOTIDE SEQUENCE [LARGE SCALE GENOMIC DNA]</scope>
    <source>
        <strain evidence="1 2">NST_G2</strain>
    </source>
</reference>
<name>A0A183SYM1_SCHSO</name>
<evidence type="ECO:0000313" key="2">
    <source>
        <dbReference type="Proteomes" id="UP000275846"/>
    </source>
</evidence>
<proteinExistence type="predicted"/>
<dbReference type="WBParaSite" id="SSLN_0000967401-mRNA-1">
    <property type="protein sequence ID" value="SSLN_0000967401-mRNA-1"/>
    <property type="gene ID" value="SSLN_0000967401"/>
</dbReference>
<dbReference type="EMBL" id="UYSU01035173">
    <property type="protein sequence ID" value="VDL95704.1"/>
    <property type="molecule type" value="Genomic_DNA"/>
</dbReference>
<sequence>MPIAVKFGSSPLKNHPSRASLFNKDAVSTEYAEPTEVCMEAYRSIDSVHFRHNYNEFKNASYLGIQRLERRRRELLNTTYFCVNHPSHMHEARFQWKKRYEQEMDEACIRRREKKETDNYIIKLPAQCLKKRVKKVAASPVSEKFDLPMTPRMVISKSLPSTPRTMIHLEKSVEKMFVSAERALNQVFAAPPPNVFQPGALLQKRTALISPRELLQDLE</sequence>
<gene>
    <name evidence="1" type="ORF">SSLN_LOCUS9319</name>
</gene>
<dbReference type="OrthoDB" id="6234535at2759"/>
<dbReference type="Proteomes" id="UP000275846">
    <property type="component" value="Unassembled WGS sequence"/>
</dbReference>
<dbReference type="AlphaFoldDB" id="A0A183SYM1"/>
<protein>
    <submittedName>
        <fullName evidence="3">TPX2 domain-containing protein</fullName>
    </submittedName>
</protein>
<organism evidence="3">
    <name type="scientific">Schistocephalus solidus</name>
    <name type="common">Tapeworm</name>
    <dbReference type="NCBI Taxonomy" id="70667"/>
    <lineage>
        <taxon>Eukaryota</taxon>
        <taxon>Metazoa</taxon>
        <taxon>Spiralia</taxon>
        <taxon>Lophotrochozoa</taxon>
        <taxon>Platyhelminthes</taxon>
        <taxon>Cestoda</taxon>
        <taxon>Eucestoda</taxon>
        <taxon>Diphyllobothriidea</taxon>
        <taxon>Diphyllobothriidae</taxon>
        <taxon>Schistocephalus</taxon>
    </lineage>
</organism>
<reference evidence="3" key="1">
    <citation type="submission" date="2016-06" db="UniProtKB">
        <authorList>
            <consortium name="WormBaseParasite"/>
        </authorList>
    </citation>
    <scope>IDENTIFICATION</scope>
</reference>
<accession>A0A183SYM1</accession>
<keyword evidence="2" id="KW-1185">Reference proteome</keyword>
<evidence type="ECO:0000313" key="3">
    <source>
        <dbReference type="WBParaSite" id="SSLN_0000967401-mRNA-1"/>
    </source>
</evidence>
<evidence type="ECO:0000313" key="1">
    <source>
        <dbReference type="EMBL" id="VDL95704.1"/>
    </source>
</evidence>